<evidence type="ECO:0000313" key="2">
    <source>
        <dbReference type="EMBL" id="KAK9030067.1"/>
    </source>
</evidence>
<dbReference type="Proteomes" id="UP001396334">
    <property type="component" value="Unassembled WGS sequence"/>
</dbReference>
<feature type="compositionally biased region" description="Polar residues" evidence="1">
    <location>
        <begin position="245"/>
        <end position="254"/>
    </location>
</feature>
<reference evidence="2 3" key="1">
    <citation type="journal article" date="2024" name="G3 (Bethesda)">
        <title>Genome assembly of Hibiscus sabdariffa L. provides insights into metabolisms of medicinal natural products.</title>
        <authorList>
            <person name="Kim T."/>
        </authorList>
    </citation>
    <scope>NUCLEOTIDE SEQUENCE [LARGE SCALE GENOMIC DNA]</scope>
    <source>
        <strain evidence="2">TK-2024</strain>
        <tissue evidence="2">Old leaves</tissue>
    </source>
</reference>
<dbReference type="EMBL" id="JBBPBN010000010">
    <property type="protein sequence ID" value="KAK9030067.1"/>
    <property type="molecule type" value="Genomic_DNA"/>
</dbReference>
<accession>A0ABR2SYN2</accession>
<keyword evidence="3" id="KW-1185">Reference proteome</keyword>
<proteinExistence type="predicted"/>
<comment type="caution">
    <text evidence="2">The sequence shown here is derived from an EMBL/GenBank/DDBJ whole genome shotgun (WGS) entry which is preliminary data.</text>
</comment>
<evidence type="ECO:0008006" key="4">
    <source>
        <dbReference type="Google" id="ProtNLM"/>
    </source>
</evidence>
<name>A0ABR2SYN2_9ROSI</name>
<protein>
    <recommendedName>
        <fullName evidence="4">DUF4283 domain-containing protein</fullName>
    </recommendedName>
</protein>
<organism evidence="2 3">
    <name type="scientific">Hibiscus sabdariffa</name>
    <name type="common">roselle</name>
    <dbReference type="NCBI Taxonomy" id="183260"/>
    <lineage>
        <taxon>Eukaryota</taxon>
        <taxon>Viridiplantae</taxon>
        <taxon>Streptophyta</taxon>
        <taxon>Embryophyta</taxon>
        <taxon>Tracheophyta</taxon>
        <taxon>Spermatophyta</taxon>
        <taxon>Magnoliopsida</taxon>
        <taxon>eudicotyledons</taxon>
        <taxon>Gunneridae</taxon>
        <taxon>Pentapetalae</taxon>
        <taxon>rosids</taxon>
        <taxon>malvids</taxon>
        <taxon>Malvales</taxon>
        <taxon>Malvaceae</taxon>
        <taxon>Malvoideae</taxon>
        <taxon>Hibiscus</taxon>
    </lineage>
</organism>
<feature type="region of interest" description="Disordered" evidence="1">
    <location>
        <begin position="1"/>
        <end position="41"/>
    </location>
</feature>
<evidence type="ECO:0000313" key="3">
    <source>
        <dbReference type="Proteomes" id="UP001396334"/>
    </source>
</evidence>
<sequence length="288" mass="31968">MMEVFDGGVTLPRNSRKHRRLDDDSPDGGGSDARSADVSMDQDRIALKATSYKDSLLQNSTSLPSESEELIDEEDIIFENGEVVRNIVDGVISIDFSERVLSLAEKSLEYTVVVKLLGRRIGYNTLRTKIYELWKPSQPIKLMDIENDYFLQAEESAFGPWMVVERKQRKPVIRQDNSGKAANGMVFQGSRFSPISDLEAVVTDAQQPLSTPLADVPIHQSKASSSHYPSLDQSKHTAVVMNENLNPNVGNLSRDSIPDRTSPLGEPPDKHAHPSQLPAPRILVDTSQ</sequence>
<gene>
    <name evidence="2" type="ORF">V6N11_031501</name>
</gene>
<feature type="region of interest" description="Disordered" evidence="1">
    <location>
        <begin position="245"/>
        <end position="288"/>
    </location>
</feature>
<evidence type="ECO:0000256" key="1">
    <source>
        <dbReference type="SAM" id="MobiDB-lite"/>
    </source>
</evidence>